<dbReference type="Pfam" id="PF00534">
    <property type="entry name" value="Glycos_transf_1"/>
    <property type="match status" value="1"/>
</dbReference>
<organism evidence="3 4">
    <name type="scientific">Algoriphagus jejuensis</name>
    <dbReference type="NCBI Taxonomy" id="419934"/>
    <lineage>
        <taxon>Bacteria</taxon>
        <taxon>Pseudomonadati</taxon>
        <taxon>Bacteroidota</taxon>
        <taxon>Cytophagia</taxon>
        <taxon>Cytophagales</taxon>
        <taxon>Cyclobacteriaceae</taxon>
        <taxon>Algoriphagus</taxon>
    </lineage>
</organism>
<dbReference type="Gene3D" id="3.40.50.2000">
    <property type="entry name" value="Glycogen Phosphorylase B"/>
    <property type="match status" value="2"/>
</dbReference>
<evidence type="ECO:0000259" key="2">
    <source>
        <dbReference type="Pfam" id="PF13439"/>
    </source>
</evidence>
<gene>
    <name evidence="3" type="ORF">GCM10009119_26900</name>
</gene>
<reference evidence="3 4" key="1">
    <citation type="journal article" date="2019" name="Int. J. Syst. Evol. Microbiol.">
        <title>The Global Catalogue of Microorganisms (GCM) 10K type strain sequencing project: providing services to taxonomists for standard genome sequencing and annotation.</title>
        <authorList>
            <consortium name="The Broad Institute Genomics Platform"/>
            <consortium name="The Broad Institute Genome Sequencing Center for Infectious Disease"/>
            <person name="Wu L."/>
            <person name="Ma J."/>
        </authorList>
    </citation>
    <scope>NUCLEOTIDE SEQUENCE [LARGE SCALE GENOMIC DNA]</scope>
    <source>
        <strain evidence="3 4">JCM 16112</strain>
    </source>
</reference>
<evidence type="ECO:0000313" key="3">
    <source>
        <dbReference type="EMBL" id="GAA0879721.1"/>
    </source>
</evidence>
<dbReference type="PANTHER" id="PTHR12526:SF630">
    <property type="entry name" value="GLYCOSYLTRANSFERASE"/>
    <property type="match status" value="1"/>
</dbReference>
<dbReference type="Pfam" id="PF13439">
    <property type="entry name" value="Glyco_transf_4"/>
    <property type="match status" value="1"/>
</dbReference>
<comment type="caution">
    <text evidence="3">The sequence shown here is derived from an EMBL/GenBank/DDBJ whole genome shotgun (WGS) entry which is preliminary data.</text>
</comment>
<dbReference type="CDD" id="cd03811">
    <property type="entry name" value="GT4_GT28_WabH-like"/>
    <property type="match status" value="1"/>
</dbReference>
<keyword evidence="4" id="KW-1185">Reference proteome</keyword>
<evidence type="ECO:0000259" key="1">
    <source>
        <dbReference type="Pfam" id="PF00534"/>
    </source>
</evidence>
<name>A0ABN1N258_9BACT</name>
<evidence type="ECO:0000313" key="4">
    <source>
        <dbReference type="Proteomes" id="UP001500469"/>
    </source>
</evidence>
<dbReference type="PANTHER" id="PTHR12526">
    <property type="entry name" value="GLYCOSYLTRANSFERASE"/>
    <property type="match status" value="1"/>
</dbReference>
<protein>
    <submittedName>
        <fullName evidence="3">Glycosyltransferase</fullName>
    </submittedName>
</protein>
<dbReference type="SUPFAM" id="SSF53756">
    <property type="entry name" value="UDP-Glycosyltransferase/glycogen phosphorylase"/>
    <property type="match status" value="1"/>
</dbReference>
<sequence length="368" mass="42519">MLKKLKIVQVIYALIQGGAEKFVVDLSNKLAETHEVYIITLRGDSSDLFQNQIHKSVNYINFPIDNGFNLRDIYRLNRFIDGLKPDIIHTHLQVVFYFLLRSVFNRKEVIFHTIHNDASFDGKIRYQFHLRKFFYKRGLIIPITISEESKDSYEKYYNLDNSELINNACATPSISSQFEEVRKQVNSLKSSPENLVLVHLSRFHEDQKQHSVLIKAFNKIRSKHQNAILLIIGRGYDLDEAKFLIDIAGDGVFFLGEKSNIGDYLRLSDAFCLSSRFEGLPISLLEAISLGCVPICTPVGGIRDIIQEGEIGYMSTGIDEESYYEVLSRFVNKPYKIQKETLERFFLDNYSIARCSALHEEIFLKYLK</sequence>
<feature type="domain" description="Glycosyltransferase subfamily 4-like N-terminal" evidence="2">
    <location>
        <begin position="17"/>
        <end position="167"/>
    </location>
</feature>
<dbReference type="Proteomes" id="UP001500469">
    <property type="component" value="Unassembled WGS sequence"/>
</dbReference>
<dbReference type="InterPro" id="IPR028098">
    <property type="entry name" value="Glyco_trans_4-like_N"/>
</dbReference>
<accession>A0ABN1N258</accession>
<proteinExistence type="predicted"/>
<dbReference type="RefSeq" id="WP_343852433.1">
    <property type="nucleotide sequence ID" value="NZ_BAAAFI010000031.1"/>
</dbReference>
<feature type="domain" description="Glycosyl transferase family 1" evidence="1">
    <location>
        <begin position="185"/>
        <end position="336"/>
    </location>
</feature>
<dbReference type="InterPro" id="IPR001296">
    <property type="entry name" value="Glyco_trans_1"/>
</dbReference>
<dbReference type="EMBL" id="BAAAFI010000031">
    <property type="protein sequence ID" value="GAA0879721.1"/>
    <property type="molecule type" value="Genomic_DNA"/>
</dbReference>